<proteinExistence type="predicted"/>
<reference evidence="1" key="1">
    <citation type="journal article" date="2015" name="Nature">
        <title>Complex archaea that bridge the gap between prokaryotes and eukaryotes.</title>
        <authorList>
            <person name="Spang A."/>
            <person name="Saw J.H."/>
            <person name="Jorgensen S.L."/>
            <person name="Zaremba-Niedzwiedzka K."/>
            <person name="Martijn J."/>
            <person name="Lind A.E."/>
            <person name="van Eijk R."/>
            <person name="Schleper C."/>
            <person name="Guy L."/>
            <person name="Ettema T.J."/>
        </authorList>
    </citation>
    <scope>NUCLEOTIDE SEQUENCE</scope>
</reference>
<dbReference type="EMBL" id="LAZR01037022">
    <property type="protein sequence ID" value="KKL23305.1"/>
    <property type="molecule type" value="Genomic_DNA"/>
</dbReference>
<comment type="caution">
    <text evidence="1">The sequence shown here is derived from an EMBL/GenBank/DDBJ whole genome shotgun (WGS) entry which is preliminary data.</text>
</comment>
<protein>
    <submittedName>
        <fullName evidence="1">Uncharacterized protein</fullName>
    </submittedName>
</protein>
<organism evidence="1">
    <name type="scientific">marine sediment metagenome</name>
    <dbReference type="NCBI Taxonomy" id="412755"/>
    <lineage>
        <taxon>unclassified sequences</taxon>
        <taxon>metagenomes</taxon>
        <taxon>ecological metagenomes</taxon>
    </lineage>
</organism>
<name>A0A0F9BN76_9ZZZZ</name>
<evidence type="ECO:0000313" key="1">
    <source>
        <dbReference type="EMBL" id="KKL23305.1"/>
    </source>
</evidence>
<accession>A0A0F9BN76</accession>
<gene>
    <name evidence="1" type="ORF">LCGC14_2426720</name>
</gene>
<dbReference type="AlphaFoldDB" id="A0A0F9BN76"/>
<sequence length="64" mass="7149">MTKYVTTPEDMYKCRPCRLLCAKRELVQTNDCNWNCPRCGDIAISVFTINGEEFDAEAAGLSVG</sequence>